<proteinExistence type="predicted"/>
<protein>
    <submittedName>
        <fullName evidence="1">Reductase</fullName>
    </submittedName>
</protein>
<dbReference type="InterPro" id="IPR016181">
    <property type="entry name" value="Acyl_CoA_acyltransferase"/>
</dbReference>
<organism evidence="1 2">
    <name type="scientific">Lactobacillus nasalidis</name>
    <dbReference type="NCBI Taxonomy" id="2797258"/>
    <lineage>
        <taxon>Bacteria</taxon>
        <taxon>Bacillati</taxon>
        <taxon>Bacillota</taxon>
        <taxon>Bacilli</taxon>
        <taxon>Lactobacillales</taxon>
        <taxon>Lactobacillaceae</taxon>
        <taxon>Lactobacillus</taxon>
    </lineage>
</organism>
<reference evidence="2" key="1">
    <citation type="submission" date="2021-01" db="EMBL/GenBank/DDBJ databases">
        <title>Draft genome sequence of Nasalis larvatus strain YZ03.</title>
        <authorList>
            <person name="Suzuki-Hashido N."/>
            <person name="Tsuchida S."/>
            <person name="Hayakawa T."/>
        </authorList>
    </citation>
    <scope>NUCLEOTIDE SEQUENCE [LARGE SCALE GENOMIC DNA]</scope>
    <source>
        <strain evidence="2">YZ03</strain>
    </source>
</reference>
<evidence type="ECO:0000313" key="1">
    <source>
        <dbReference type="EMBL" id="GHW00432.1"/>
    </source>
</evidence>
<dbReference type="SUPFAM" id="SSF55729">
    <property type="entry name" value="Acyl-CoA N-acyltransferases (Nat)"/>
    <property type="match status" value="1"/>
</dbReference>
<dbReference type="Proteomes" id="UP000616547">
    <property type="component" value="Unassembled WGS sequence"/>
</dbReference>
<dbReference type="EMBL" id="BOCI01000029">
    <property type="protein sequence ID" value="GHW00432.1"/>
    <property type="molecule type" value="Genomic_DNA"/>
</dbReference>
<keyword evidence="2" id="KW-1185">Reference proteome</keyword>
<accession>A0ABQ3W4J1</accession>
<gene>
    <name evidence="1" type="primary">ribT</name>
    <name evidence="1" type="ORF">lacNasYZ03_01190</name>
</gene>
<name>A0ABQ3W4J1_9LACO</name>
<sequence length="118" mass="13855">MLVPYKKDYEKVAMGLLSYLPDFKNLQNLQEEMQLYAADPAHRLYLYRDQEQNIVGLVGCEIGSGCQVLRYLSLAPGFRDDEHFTRLMQELKQESGKLKLLTVPEYTYLLKYLKNDER</sequence>
<dbReference type="RefSeq" id="WP_201331664.1">
    <property type="nucleotide sequence ID" value="NZ_BOCG01000105.1"/>
</dbReference>
<evidence type="ECO:0000313" key="2">
    <source>
        <dbReference type="Proteomes" id="UP000616547"/>
    </source>
</evidence>
<comment type="caution">
    <text evidence="1">The sequence shown here is derived from an EMBL/GenBank/DDBJ whole genome shotgun (WGS) entry which is preliminary data.</text>
</comment>